<name>A0A2P6N5V0_9EUKA</name>
<evidence type="ECO:0000313" key="2">
    <source>
        <dbReference type="EMBL" id="PRP79317.1"/>
    </source>
</evidence>
<protein>
    <submittedName>
        <fullName evidence="2">Uncharacterized protein</fullName>
    </submittedName>
</protein>
<feature type="region of interest" description="Disordered" evidence="1">
    <location>
        <begin position="235"/>
        <end position="255"/>
    </location>
</feature>
<sequence>MPHTTPPKQAFHTIFMREICNASLFSNVRRALSSLPFPTMLKACESTEVALGPPLRLVLQWIDDMWTQEIEYQNRKDKSAVPASIDFESHESLGFYLLEPLKNKQRKSYENESRFLSPRPIIVIDSSSPLYNNLKLCTVTVQLLTGDGTPLDHVDQERLIGPQGKQTVLSIAHSRTPPMAVKVDSFVSSHRSTSQISSKLELRSLSLGFTIEYETCDGKKGRAYTTSNAFNLLRDRRRERKRRSTRMDPLELDVY</sequence>
<comment type="caution">
    <text evidence="2">The sequence shown here is derived from an EMBL/GenBank/DDBJ whole genome shotgun (WGS) entry which is preliminary data.</text>
</comment>
<dbReference type="InParanoid" id="A0A2P6N5V0"/>
<accession>A0A2P6N5V0</accession>
<dbReference type="AlphaFoldDB" id="A0A2P6N5V0"/>
<evidence type="ECO:0000256" key="1">
    <source>
        <dbReference type="SAM" id="MobiDB-lite"/>
    </source>
</evidence>
<gene>
    <name evidence="2" type="ORF">PROFUN_13011</name>
</gene>
<reference evidence="2 3" key="1">
    <citation type="journal article" date="2018" name="Genome Biol. Evol.">
        <title>Multiple Roots of Fruiting Body Formation in Amoebozoa.</title>
        <authorList>
            <person name="Hillmann F."/>
            <person name="Forbes G."/>
            <person name="Novohradska S."/>
            <person name="Ferling I."/>
            <person name="Riege K."/>
            <person name="Groth M."/>
            <person name="Westermann M."/>
            <person name="Marz M."/>
            <person name="Spaller T."/>
            <person name="Winckler T."/>
            <person name="Schaap P."/>
            <person name="Glockner G."/>
        </authorList>
    </citation>
    <scope>NUCLEOTIDE SEQUENCE [LARGE SCALE GENOMIC DNA]</scope>
    <source>
        <strain evidence="2 3">Jena</strain>
    </source>
</reference>
<organism evidence="2 3">
    <name type="scientific">Planoprotostelium fungivorum</name>
    <dbReference type="NCBI Taxonomy" id="1890364"/>
    <lineage>
        <taxon>Eukaryota</taxon>
        <taxon>Amoebozoa</taxon>
        <taxon>Evosea</taxon>
        <taxon>Variosea</taxon>
        <taxon>Cavosteliida</taxon>
        <taxon>Cavosteliaceae</taxon>
        <taxon>Planoprotostelium</taxon>
    </lineage>
</organism>
<keyword evidence="3" id="KW-1185">Reference proteome</keyword>
<dbReference type="Proteomes" id="UP000241769">
    <property type="component" value="Unassembled WGS sequence"/>
</dbReference>
<feature type="compositionally biased region" description="Basic residues" evidence="1">
    <location>
        <begin position="235"/>
        <end position="244"/>
    </location>
</feature>
<evidence type="ECO:0000313" key="3">
    <source>
        <dbReference type="Proteomes" id="UP000241769"/>
    </source>
</evidence>
<dbReference type="EMBL" id="MDYQ01000188">
    <property type="protein sequence ID" value="PRP79317.1"/>
    <property type="molecule type" value="Genomic_DNA"/>
</dbReference>
<proteinExistence type="predicted"/>